<feature type="compositionally biased region" description="Pro residues" evidence="1">
    <location>
        <begin position="153"/>
        <end position="162"/>
    </location>
</feature>
<evidence type="ECO:0000313" key="2">
    <source>
        <dbReference type="EMBL" id="EMD59843.1"/>
    </source>
</evidence>
<dbReference type="STRING" id="665912.M2RXQ4"/>
<proteinExistence type="predicted"/>
<dbReference type="GeneID" id="19137848"/>
<dbReference type="RefSeq" id="XP_007704803.1">
    <property type="nucleotide sequence ID" value="XM_007706613.1"/>
</dbReference>
<feature type="compositionally biased region" description="Polar residues" evidence="1">
    <location>
        <begin position="121"/>
        <end position="131"/>
    </location>
</feature>
<dbReference type="HOGENOM" id="CLU_555465_0_0_1"/>
<dbReference type="EMBL" id="KB445652">
    <property type="protein sequence ID" value="EMD59843.1"/>
    <property type="molecule type" value="Genomic_DNA"/>
</dbReference>
<dbReference type="KEGG" id="bsc:COCSADRAFT_347613"/>
<dbReference type="OrthoDB" id="309640at2759"/>
<feature type="region of interest" description="Disordered" evidence="1">
    <location>
        <begin position="114"/>
        <end position="192"/>
    </location>
</feature>
<feature type="compositionally biased region" description="Polar residues" evidence="1">
    <location>
        <begin position="140"/>
        <end position="152"/>
    </location>
</feature>
<feature type="compositionally biased region" description="Polar residues" evidence="1">
    <location>
        <begin position="54"/>
        <end position="83"/>
    </location>
</feature>
<sequence>MTSFLHNIWPFSSPAQRSQNIMHKHKGMRDILSDDDRGSKSDSSSTPSSARYGGSSTMTITETVASTPPSSGTGKSLAQTLGSSRLEPGTPESRLRAAELRTKARLLTEQAEKLQKERAALQQQPSLSSESAGKFPGVNDATNTIGPEQTASPPLPLPPTTQPTPQTRCSKTDTTPASTTPPGWSGMSSSQKWSTDSNLCARELGSKSAICADLHEPEYAMRDAEIRDALTHLVCLIQGFSPSIYAQMTPQTVKVVHCVASGGPAGQWGWHNLFLNEEKRQALVCGVIGNVLVEQVFENVCFGFGEEDKDAFSALERELKDEDGFTRHYRFSQTLRHLTHDATTLHPTSFTAHIQTILAALTTHLTPLLSLLHPSPLSTLPSLIPALLTLTTRAALLSLHMRLDPHTFYRFTPSFKEDTFIPSRMHCTNVTQMQQSCPHNPSSVLTPAEQARRATLSKAELRRSKADQALTQIIVFRGVVAFRKGGWEDGGSTGRDVVFEEEEYGGEGYRERVVTRGWVYCRWGRGVMRGMGEEMGRKVHGDAWREGGFVEFTGLEGVWDWLGEEERARKGEDKA</sequence>
<feature type="compositionally biased region" description="Basic and acidic residues" evidence="1">
    <location>
        <begin position="31"/>
        <end position="40"/>
    </location>
</feature>
<keyword evidence="3" id="KW-1185">Reference proteome</keyword>
<feature type="region of interest" description="Disordered" evidence="1">
    <location>
        <begin position="31"/>
        <end position="93"/>
    </location>
</feature>
<reference evidence="3" key="2">
    <citation type="journal article" date="2013" name="PLoS Genet.">
        <title>Comparative genome structure, secondary metabolite, and effector coding capacity across Cochliobolus pathogens.</title>
        <authorList>
            <person name="Condon B.J."/>
            <person name="Leng Y."/>
            <person name="Wu D."/>
            <person name="Bushley K.E."/>
            <person name="Ohm R.A."/>
            <person name="Otillar R."/>
            <person name="Martin J."/>
            <person name="Schackwitz W."/>
            <person name="Grimwood J."/>
            <person name="MohdZainudin N."/>
            <person name="Xue C."/>
            <person name="Wang R."/>
            <person name="Manning V.A."/>
            <person name="Dhillon B."/>
            <person name="Tu Z.J."/>
            <person name="Steffenson B.J."/>
            <person name="Salamov A."/>
            <person name="Sun H."/>
            <person name="Lowry S."/>
            <person name="LaButti K."/>
            <person name="Han J."/>
            <person name="Copeland A."/>
            <person name="Lindquist E."/>
            <person name="Barry K."/>
            <person name="Schmutz J."/>
            <person name="Baker S.E."/>
            <person name="Ciuffetti L.M."/>
            <person name="Grigoriev I.V."/>
            <person name="Zhong S."/>
            <person name="Turgeon B.G."/>
        </authorList>
    </citation>
    <scope>NUCLEOTIDE SEQUENCE [LARGE SCALE GENOMIC DNA]</scope>
    <source>
        <strain evidence="3">ND90Pr / ATCC 201652</strain>
    </source>
</reference>
<dbReference type="OMA" id="HTIVTHA"/>
<dbReference type="Proteomes" id="UP000016934">
    <property type="component" value="Unassembled WGS sequence"/>
</dbReference>
<reference evidence="2 3" key="1">
    <citation type="journal article" date="2012" name="PLoS Pathog.">
        <title>Diverse lifestyles and strategies of plant pathogenesis encoded in the genomes of eighteen Dothideomycetes fungi.</title>
        <authorList>
            <person name="Ohm R.A."/>
            <person name="Feau N."/>
            <person name="Henrissat B."/>
            <person name="Schoch C.L."/>
            <person name="Horwitz B.A."/>
            <person name="Barry K.W."/>
            <person name="Condon B.J."/>
            <person name="Copeland A.C."/>
            <person name="Dhillon B."/>
            <person name="Glaser F."/>
            <person name="Hesse C.N."/>
            <person name="Kosti I."/>
            <person name="LaButti K."/>
            <person name="Lindquist E.A."/>
            <person name="Lucas S."/>
            <person name="Salamov A.A."/>
            <person name="Bradshaw R.E."/>
            <person name="Ciuffetti L."/>
            <person name="Hamelin R.C."/>
            <person name="Kema G.H.J."/>
            <person name="Lawrence C."/>
            <person name="Scott J.A."/>
            <person name="Spatafora J.W."/>
            <person name="Turgeon B.G."/>
            <person name="de Wit P.J.G.M."/>
            <person name="Zhong S."/>
            <person name="Goodwin S.B."/>
            <person name="Grigoriev I.V."/>
        </authorList>
    </citation>
    <scope>NUCLEOTIDE SEQUENCE [LARGE SCALE GENOMIC DNA]</scope>
    <source>
        <strain evidence="3">ND90Pr / ATCC 201652</strain>
    </source>
</reference>
<feature type="compositionally biased region" description="Polar residues" evidence="1">
    <location>
        <begin position="168"/>
        <end position="192"/>
    </location>
</feature>
<dbReference type="AlphaFoldDB" id="M2RXQ4"/>
<evidence type="ECO:0000313" key="3">
    <source>
        <dbReference type="Proteomes" id="UP000016934"/>
    </source>
</evidence>
<name>M2RXQ4_COCSN</name>
<protein>
    <submittedName>
        <fullName evidence="2">Uncharacterized protein</fullName>
    </submittedName>
</protein>
<gene>
    <name evidence="2" type="ORF">COCSADRAFT_347613</name>
</gene>
<evidence type="ECO:0000256" key="1">
    <source>
        <dbReference type="SAM" id="MobiDB-lite"/>
    </source>
</evidence>
<dbReference type="eggNOG" id="ENOG502SVM3">
    <property type="taxonomic scope" value="Eukaryota"/>
</dbReference>
<organism evidence="2 3">
    <name type="scientific">Cochliobolus sativus (strain ND90Pr / ATCC 201652)</name>
    <name type="common">Common root rot and spot blotch fungus</name>
    <name type="synonym">Bipolaris sorokiniana</name>
    <dbReference type="NCBI Taxonomy" id="665912"/>
    <lineage>
        <taxon>Eukaryota</taxon>
        <taxon>Fungi</taxon>
        <taxon>Dikarya</taxon>
        <taxon>Ascomycota</taxon>
        <taxon>Pezizomycotina</taxon>
        <taxon>Dothideomycetes</taxon>
        <taxon>Pleosporomycetidae</taxon>
        <taxon>Pleosporales</taxon>
        <taxon>Pleosporineae</taxon>
        <taxon>Pleosporaceae</taxon>
        <taxon>Bipolaris</taxon>
    </lineage>
</organism>
<accession>M2RXQ4</accession>